<accession>A0AAV2Q4W9</accession>
<sequence>QVWFLILVFFENLILILIGIQGLDESYDRNFIIIVTVLCLLGFLFGVILQIVHYRSGHLWADINGPKVNCNEGKVTLHLPKHNQKDMDRQWTEWSMRLYSPVPQNDNEN</sequence>
<evidence type="ECO:0008006" key="4">
    <source>
        <dbReference type="Google" id="ProtNLM"/>
    </source>
</evidence>
<evidence type="ECO:0000313" key="3">
    <source>
        <dbReference type="Proteomes" id="UP001497623"/>
    </source>
</evidence>
<name>A0AAV2Q4W9_MEGNR</name>
<comment type="caution">
    <text evidence="2">The sequence shown here is derived from an EMBL/GenBank/DDBJ whole genome shotgun (WGS) entry which is preliminary data.</text>
</comment>
<proteinExistence type="predicted"/>
<protein>
    <recommendedName>
        <fullName evidence="4">XK-related protein</fullName>
    </recommendedName>
</protein>
<gene>
    <name evidence="2" type="ORF">MNOR_LOCUS8167</name>
</gene>
<keyword evidence="1" id="KW-0472">Membrane</keyword>
<evidence type="ECO:0000256" key="1">
    <source>
        <dbReference type="SAM" id="Phobius"/>
    </source>
</evidence>
<keyword evidence="1" id="KW-1133">Transmembrane helix</keyword>
<dbReference type="AlphaFoldDB" id="A0AAV2Q4W9"/>
<feature type="transmembrane region" description="Helical" evidence="1">
    <location>
        <begin position="6"/>
        <end position="23"/>
    </location>
</feature>
<dbReference type="Proteomes" id="UP001497623">
    <property type="component" value="Unassembled WGS sequence"/>
</dbReference>
<keyword evidence="1" id="KW-0812">Transmembrane</keyword>
<reference evidence="2 3" key="1">
    <citation type="submission" date="2024-05" db="EMBL/GenBank/DDBJ databases">
        <authorList>
            <person name="Wallberg A."/>
        </authorList>
    </citation>
    <scope>NUCLEOTIDE SEQUENCE [LARGE SCALE GENOMIC DNA]</scope>
</reference>
<feature type="transmembrane region" description="Helical" evidence="1">
    <location>
        <begin position="30"/>
        <end position="52"/>
    </location>
</feature>
<feature type="non-terminal residue" evidence="2">
    <location>
        <position position="1"/>
    </location>
</feature>
<evidence type="ECO:0000313" key="2">
    <source>
        <dbReference type="EMBL" id="CAL4070050.1"/>
    </source>
</evidence>
<organism evidence="2 3">
    <name type="scientific">Meganyctiphanes norvegica</name>
    <name type="common">Northern krill</name>
    <name type="synonym">Thysanopoda norvegica</name>
    <dbReference type="NCBI Taxonomy" id="48144"/>
    <lineage>
        <taxon>Eukaryota</taxon>
        <taxon>Metazoa</taxon>
        <taxon>Ecdysozoa</taxon>
        <taxon>Arthropoda</taxon>
        <taxon>Crustacea</taxon>
        <taxon>Multicrustacea</taxon>
        <taxon>Malacostraca</taxon>
        <taxon>Eumalacostraca</taxon>
        <taxon>Eucarida</taxon>
        <taxon>Euphausiacea</taxon>
        <taxon>Euphausiidae</taxon>
        <taxon>Meganyctiphanes</taxon>
    </lineage>
</organism>
<keyword evidence="3" id="KW-1185">Reference proteome</keyword>
<dbReference type="EMBL" id="CAXKWB010003733">
    <property type="protein sequence ID" value="CAL4070050.1"/>
    <property type="molecule type" value="Genomic_DNA"/>
</dbReference>